<keyword evidence="2" id="KW-1185">Reference proteome</keyword>
<reference evidence="1" key="1">
    <citation type="submission" date="2017-04" db="EMBL/GenBank/DDBJ databases">
        <title>Genome deletions in a multicellular cyanobacterial endosymbiont for morphological adaptation in marine diatoms.</title>
        <authorList>
            <person name="Wang Y."/>
            <person name="Gao H."/>
            <person name="Li R."/>
            <person name="Xu X."/>
        </authorList>
    </citation>
    <scope>NUCLEOTIDE SEQUENCE</scope>
    <source>
        <strain evidence="1">FACHB 800</strain>
    </source>
</reference>
<dbReference type="EMBL" id="CP021056">
    <property type="protein sequence ID" value="QXE25898.1"/>
    <property type="molecule type" value="Genomic_DNA"/>
</dbReference>
<gene>
    <name evidence="1" type="ORF">B6N60_04618</name>
</gene>
<dbReference type="KEGG" id="rsin:B6N60_04618"/>
<accession>A0A975TD77</accession>
<dbReference type="Proteomes" id="UP000683511">
    <property type="component" value="Chromosome"/>
</dbReference>
<name>A0A975TD77_9NOST</name>
<proteinExistence type="predicted"/>
<sequence>MNIRRCLAISHWWTETGDRVQVTGDRVQVTGDRVKSL</sequence>
<dbReference type="AlphaFoldDB" id="A0A975TD77"/>
<organism evidence="1 2">
    <name type="scientific">Richelia sinica FACHB-800</name>
    <dbReference type="NCBI Taxonomy" id="1357546"/>
    <lineage>
        <taxon>Bacteria</taxon>
        <taxon>Bacillati</taxon>
        <taxon>Cyanobacteriota</taxon>
        <taxon>Cyanophyceae</taxon>
        <taxon>Nostocales</taxon>
        <taxon>Nostocaceae</taxon>
        <taxon>Richelia</taxon>
    </lineage>
</organism>
<evidence type="ECO:0000313" key="2">
    <source>
        <dbReference type="Proteomes" id="UP000683511"/>
    </source>
</evidence>
<protein>
    <submittedName>
        <fullName evidence="1">Uncharacterized protein</fullName>
    </submittedName>
</protein>
<evidence type="ECO:0000313" key="1">
    <source>
        <dbReference type="EMBL" id="QXE25898.1"/>
    </source>
</evidence>